<dbReference type="EMBL" id="CAXKWB010136045">
    <property type="protein sequence ID" value="CAL4244477.1"/>
    <property type="molecule type" value="Genomic_DNA"/>
</dbReference>
<accession>A0AAV2SVE8</accession>
<dbReference type="PANTHER" id="PTHR14094:SF9">
    <property type="entry name" value="SIGNAL RECOGNITION PARTICLE SUBUNIT SRP72"/>
    <property type="match status" value="1"/>
</dbReference>
<keyword evidence="2" id="KW-1185">Reference proteome</keyword>
<gene>
    <name evidence="1" type="ORF">MNOR_LOCUS40936</name>
</gene>
<dbReference type="GO" id="GO:0043022">
    <property type="term" value="F:ribosome binding"/>
    <property type="evidence" value="ECO:0007669"/>
    <property type="project" value="TreeGrafter"/>
</dbReference>
<dbReference type="AlphaFoldDB" id="A0AAV2SVE8"/>
<evidence type="ECO:0000313" key="1">
    <source>
        <dbReference type="EMBL" id="CAL4244477.1"/>
    </source>
</evidence>
<dbReference type="SUPFAM" id="SSF48452">
    <property type="entry name" value="TPR-like"/>
    <property type="match status" value="1"/>
</dbReference>
<organism evidence="1 2">
    <name type="scientific">Meganyctiphanes norvegica</name>
    <name type="common">Northern krill</name>
    <name type="synonym">Thysanopoda norvegica</name>
    <dbReference type="NCBI Taxonomy" id="48144"/>
    <lineage>
        <taxon>Eukaryota</taxon>
        <taxon>Metazoa</taxon>
        <taxon>Ecdysozoa</taxon>
        <taxon>Arthropoda</taxon>
        <taxon>Crustacea</taxon>
        <taxon>Multicrustacea</taxon>
        <taxon>Malacostraca</taxon>
        <taxon>Eumalacostraca</taxon>
        <taxon>Eucarida</taxon>
        <taxon>Euphausiacea</taxon>
        <taxon>Euphausiidae</taxon>
        <taxon>Meganyctiphanes</taxon>
    </lineage>
</organism>
<comment type="caution">
    <text evidence="1">The sequence shown here is derived from an EMBL/GenBank/DDBJ whole genome shotgun (WGS) entry which is preliminary data.</text>
</comment>
<dbReference type="InterPro" id="IPR011990">
    <property type="entry name" value="TPR-like_helical_dom_sf"/>
</dbReference>
<reference evidence="1 2" key="1">
    <citation type="submission" date="2024-05" db="EMBL/GenBank/DDBJ databases">
        <authorList>
            <person name="Wallberg A."/>
        </authorList>
    </citation>
    <scope>NUCLEOTIDE SEQUENCE [LARGE SCALE GENOMIC DNA]</scope>
</reference>
<dbReference type="PANTHER" id="PTHR14094">
    <property type="entry name" value="SIGNAL RECOGNITION PARTICLE 72"/>
    <property type="match status" value="1"/>
</dbReference>
<evidence type="ECO:0008006" key="3">
    <source>
        <dbReference type="Google" id="ProtNLM"/>
    </source>
</evidence>
<feature type="non-terminal residue" evidence="1">
    <location>
        <position position="110"/>
    </location>
</feature>
<dbReference type="Proteomes" id="UP001497623">
    <property type="component" value="Unassembled WGS sequence"/>
</dbReference>
<dbReference type="InterPro" id="IPR026270">
    <property type="entry name" value="SRP72"/>
</dbReference>
<evidence type="ECO:0000313" key="2">
    <source>
        <dbReference type="Proteomes" id="UP001497623"/>
    </source>
</evidence>
<dbReference type="Gene3D" id="1.25.40.10">
    <property type="entry name" value="Tetratricopeptide repeat domain"/>
    <property type="match status" value="1"/>
</dbReference>
<sequence>QKKINDASEVLMSLPESDRYRQGVVSALVVLNTALGNKAAASKVLREAVDWHKKNKTSAVQLGELWHNAADFHMRCGDAATAANSLTELRKLNPKDMKTLAQLITAYAQV</sequence>
<proteinExistence type="predicted"/>
<dbReference type="GO" id="GO:0008312">
    <property type="term" value="F:7S RNA binding"/>
    <property type="evidence" value="ECO:0007669"/>
    <property type="project" value="TreeGrafter"/>
</dbReference>
<protein>
    <recommendedName>
        <fullName evidence="3">Tetratricopeptide repeat protein</fullName>
    </recommendedName>
</protein>
<dbReference type="GO" id="GO:0005786">
    <property type="term" value="C:signal recognition particle, endoplasmic reticulum targeting"/>
    <property type="evidence" value="ECO:0007669"/>
    <property type="project" value="TreeGrafter"/>
</dbReference>
<feature type="non-terminal residue" evidence="1">
    <location>
        <position position="1"/>
    </location>
</feature>
<dbReference type="GO" id="GO:0006614">
    <property type="term" value="P:SRP-dependent cotranslational protein targeting to membrane"/>
    <property type="evidence" value="ECO:0007669"/>
    <property type="project" value="InterPro"/>
</dbReference>
<name>A0AAV2SVE8_MEGNR</name>